<accession>A0ACB7RSP0</accession>
<proteinExistence type="predicted"/>
<dbReference type="EMBL" id="CM023487">
    <property type="protein sequence ID" value="KAH6925478.1"/>
    <property type="molecule type" value="Genomic_DNA"/>
</dbReference>
<sequence>MRVPNAESRGGGRKRHGAPWSYDAAASADFARKPSVAVTMAQCECSAVGDWGDGQKMWNFVASLLGSDTVVSRATATERAVAAVLVSAELCISIIGNLLVLFVSLWDEHVKQHRSNLLVISLAVTDLLTATLVMVSRRKLVTVNGMWHDLSHMLLDPA</sequence>
<organism evidence="1 2">
    <name type="scientific">Hyalomma asiaticum</name>
    <name type="common">Tick</name>
    <dbReference type="NCBI Taxonomy" id="266040"/>
    <lineage>
        <taxon>Eukaryota</taxon>
        <taxon>Metazoa</taxon>
        <taxon>Ecdysozoa</taxon>
        <taxon>Arthropoda</taxon>
        <taxon>Chelicerata</taxon>
        <taxon>Arachnida</taxon>
        <taxon>Acari</taxon>
        <taxon>Parasitiformes</taxon>
        <taxon>Ixodida</taxon>
        <taxon>Ixodoidea</taxon>
        <taxon>Ixodidae</taxon>
        <taxon>Hyalomminae</taxon>
        <taxon>Hyalomma</taxon>
    </lineage>
</organism>
<dbReference type="Proteomes" id="UP000821845">
    <property type="component" value="Chromosome 7"/>
</dbReference>
<comment type="caution">
    <text evidence="1">The sequence shown here is derived from an EMBL/GenBank/DDBJ whole genome shotgun (WGS) entry which is preliminary data.</text>
</comment>
<evidence type="ECO:0000313" key="1">
    <source>
        <dbReference type="EMBL" id="KAH6925478.1"/>
    </source>
</evidence>
<protein>
    <submittedName>
        <fullName evidence="1">Uncharacterized protein</fullName>
    </submittedName>
</protein>
<reference evidence="1" key="1">
    <citation type="submission" date="2020-05" db="EMBL/GenBank/DDBJ databases">
        <title>Large-scale comparative analyses of tick genomes elucidate their genetic diversity and vector capacities.</title>
        <authorList>
            <person name="Jia N."/>
            <person name="Wang J."/>
            <person name="Shi W."/>
            <person name="Du L."/>
            <person name="Sun Y."/>
            <person name="Zhan W."/>
            <person name="Jiang J."/>
            <person name="Wang Q."/>
            <person name="Zhang B."/>
            <person name="Ji P."/>
            <person name="Sakyi L.B."/>
            <person name="Cui X."/>
            <person name="Yuan T."/>
            <person name="Jiang B."/>
            <person name="Yang W."/>
            <person name="Lam T.T.-Y."/>
            <person name="Chang Q."/>
            <person name="Ding S."/>
            <person name="Wang X."/>
            <person name="Zhu J."/>
            <person name="Ruan X."/>
            <person name="Zhao L."/>
            <person name="Wei J."/>
            <person name="Que T."/>
            <person name="Du C."/>
            <person name="Cheng J."/>
            <person name="Dai P."/>
            <person name="Han X."/>
            <person name="Huang E."/>
            <person name="Gao Y."/>
            <person name="Liu J."/>
            <person name="Shao H."/>
            <person name="Ye R."/>
            <person name="Li L."/>
            <person name="Wei W."/>
            <person name="Wang X."/>
            <person name="Wang C."/>
            <person name="Yang T."/>
            <person name="Huo Q."/>
            <person name="Li W."/>
            <person name="Guo W."/>
            <person name="Chen H."/>
            <person name="Zhou L."/>
            <person name="Ni X."/>
            <person name="Tian J."/>
            <person name="Zhou Y."/>
            <person name="Sheng Y."/>
            <person name="Liu T."/>
            <person name="Pan Y."/>
            <person name="Xia L."/>
            <person name="Li J."/>
            <person name="Zhao F."/>
            <person name="Cao W."/>
        </authorList>
    </citation>
    <scope>NUCLEOTIDE SEQUENCE</scope>
    <source>
        <strain evidence="1">Hyas-2018</strain>
    </source>
</reference>
<gene>
    <name evidence="1" type="ORF">HPB50_005727</name>
</gene>
<keyword evidence="2" id="KW-1185">Reference proteome</keyword>
<name>A0ACB7RSP0_HYAAI</name>
<evidence type="ECO:0000313" key="2">
    <source>
        <dbReference type="Proteomes" id="UP000821845"/>
    </source>
</evidence>